<accession>A0ABZ3J2U8</accession>
<sequence length="195" mass="21814">MWPEVFDFLSTMVAVACCSAAVKLADDYLDKEYDTLAGKTNWAGFFDKGTMLYAMFLLALAAGINASLSLSLFLGSYIVGMFNNMRDKFPSHLNGFQESLIAFIFGLLLFGWSYMLFSLTFILALQLFDDYLDAASDFLTGQRNLANRYGKMECLLAALICTLVAWAWDDKLFVPAFIGTTVVYLASLYFAKVRI</sequence>
<protein>
    <recommendedName>
        <fullName evidence="4">UbiA prenyltransferase family protein</fullName>
    </recommendedName>
</protein>
<proteinExistence type="predicted"/>
<evidence type="ECO:0000313" key="2">
    <source>
        <dbReference type="EMBL" id="XFO72669.1"/>
    </source>
</evidence>
<feature type="transmembrane region" description="Helical" evidence="1">
    <location>
        <begin position="52"/>
        <end position="80"/>
    </location>
</feature>
<feature type="transmembrane region" description="Helical" evidence="1">
    <location>
        <begin position="100"/>
        <end position="128"/>
    </location>
</feature>
<organism evidence="2 3">
    <name type="scientific">Sporomusa acidovorans (strain ATCC 49682 / DSM 3132 / Mol)</name>
    <dbReference type="NCBI Taxonomy" id="1123286"/>
    <lineage>
        <taxon>Bacteria</taxon>
        <taxon>Bacillati</taxon>
        <taxon>Bacillota</taxon>
        <taxon>Negativicutes</taxon>
        <taxon>Selenomonadales</taxon>
        <taxon>Sporomusaceae</taxon>
        <taxon>Sporomusa</taxon>
    </lineage>
</organism>
<dbReference type="Proteomes" id="UP000216052">
    <property type="component" value="Chromosome"/>
</dbReference>
<gene>
    <name evidence="2" type="ORF">SPACI_027220</name>
</gene>
<dbReference type="EMBL" id="CP155571">
    <property type="protein sequence ID" value="XFO72669.1"/>
    <property type="molecule type" value="Genomic_DNA"/>
</dbReference>
<reference evidence="2" key="1">
    <citation type="submission" date="2024-05" db="EMBL/GenBank/DDBJ databases">
        <title>Isolation and characterization of Sporomusa carbonis sp. nov., a carboxydotrophic hydrogenogen in the genus of Sporomusa isolated from a charcoal burning pile.</title>
        <authorList>
            <person name="Boeer T."/>
            <person name="Rosenbaum F."/>
            <person name="Eysell L."/>
            <person name="Mueller V."/>
            <person name="Daniel R."/>
            <person name="Poehlein A."/>
        </authorList>
    </citation>
    <scope>NUCLEOTIDE SEQUENCE [LARGE SCALE GENOMIC DNA]</scope>
    <source>
        <strain evidence="2">DSM 3132</strain>
    </source>
</reference>
<evidence type="ECO:0000256" key="1">
    <source>
        <dbReference type="SAM" id="Phobius"/>
    </source>
</evidence>
<keyword evidence="1" id="KW-1133">Transmembrane helix</keyword>
<keyword evidence="1" id="KW-0472">Membrane</keyword>
<feature type="transmembrane region" description="Helical" evidence="1">
    <location>
        <begin position="174"/>
        <end position="191"/>
    </location>
</feature>
<keyword evidence="1" id="KW-0812">Transmembrane</keyword>
<name>A0ABZ3J2U8_SPOA4</name>
<evidence type="ECO:0000313" key="3">
    <source>
        <dbReference type="Proteomes" id="UP000216052"/>
    </source>
</evidence>
<evidence type="ECO:0008006" key="4">
    <source>
        <dbReference type="Google" id="ProtNLM"/>
    </source>
</evidence>
<dbReference type="RefSeq" id="WP_093791578.1">
    <property type="nucleotide sequence ID" value="NZ_CP155571.1"/>
</dbReference>
<keyword evidence="3" id="KW-1185">Reference proteome</keyword>